<accession>A0A804LYC8</accession>
<dbReference type="AlphaFoldDB" id="A0A804LYC8"/>
<name>A0A804LYC8_MAIZE</name>
<reference evidence="6" key="2">
    <citation type="submission" date="2019-07" db="EMBL/GenBank/DDBJ databases">
        <authorList>
            <person name="Seetharam A."/>
            <person name="Woodhouse M."/>
            <person name="Cannon E."/>
        </authorList>
    </citation>
    <scope>NUCLEOTIDE SEQUENCE [LARGE SCALE GENOMIC DNA]</scope>
    <source>
        <strain evidence="6">cv. B73</strain>
    </source>
</reference>
<dbReference type="Gramene" id="Zm00001eb045210_T003">
    <property type="protein sequence ID" value="Zm00001eb045210_P003"/>
    <property type="gene ID" value="Zm00001eb045210"/>
</dbReference>
<keyword evidence="2 4" id="KW-0808">Transferase</keyword>
<dbReference type="Gene3D" id="2.70.160.11">
    <property type="entry name" value="Hnrnp arginine n-methyltransferase1"/>
    <property type="match status" value="1"/>
</dbReference>
<dbReference type="InterPro" id="IPR055135">
    <property type="entry name" value="PRMT_dom"/>
</dbReference>
<dbReference type="Proteomes" id="UP000007305">
    <property type="component" value="Chromosome 1"/>
</dbReference>
<proteinExistence type="evidence at protein level"/>
<evidence type="ECO:0000256" key="1">
    <source>
        <dbReference type="ARBA" id="ARBA00022603"/>
    </source>
</evidence>
<reference evidence="6" key="3">
    <citation type="submission" date="2021-05" db="UniProtKB">
        <authorList>
            <consortium name="EnsemblPlants"/>
        </authorList>
    </citation>
    <scope>IDENTIFICATION</scope>
    <source>
        <strain evidence="6">cv. B73</strain>
    </source>
</reference>
<dbReference type="Pfam" id="PF06325">
    <property type="entry name" value="PrmA"/>
    <property type="match status" value="1"/>
</dbReference>
<sequence>MFTGAAGGIGNLPRPRRPRLGGIGHGGVMVSPQGQVALGAHPHLAAPPCTDYDVAYFKAYSHIGVHEEMLKDHVRTSTYRNAIMHHKDLISGKVVLDVGCGTGVLSIFCAFAGATRVYAVDASDIAFQAMEIVRENELSDKVVVLHGRIEDVDIEEKVDVIISEWMGYMLLYESMLGSVIFARDKWLKPGGLILPSHASLYMAPVTNSQRYHDSIYFWRDVYGIKMSSMMPLAKLCAFMEPSVETISGENVLTWPAVVAQVDCYTIQAQKLETITAAFKFTSMLQGQTWCSSESCFTKSPSHGFEVTSPHFRGKSLPWFIPFRDPTHVGASDIVSTLFISLHSFQSMHILLSSCFALGC</sequence>
<dbReference type="InterPro" id="IPR029063">
    <property type="entry name" value="SAM-dependent_MTases_sf"/>
</dbReference>
<dbReference type="Pfam" id="PF22528">
    <property type="entry name" value="PRMT_C"/>
    <property type="match status" value="1"/>
</dbReference>
<evidence type="ECO:0007829" key="8">
    <source>
        <dbReference type="PeptideAtlas" id="A0A804LYC8"/>
    </source>
</evidence>
<dbReference type="InterPro" id="IPR025799">
    <property type="entry name" value="Arg_MeTrfase"/>
</dbReference>
<keyword evidence="7" id="KW-1185">Reference proteome</keyword>
<reference evidence="7" key="1">
    <citation type="submission" date="2015-12" db="EMBL/GenBank/DDBJ databases">
        <title>Update maize B73 reference genome by single molecule sequencing technologies.</title>
        <authorList>
            <consortium name="Maize Genome Sequencing Project"/>
            <person name="Ware D."/>
        </authorList>
    </citation>
    <scope>NUCLEOTIDE SEQUENCE [LARGE SCALE GENOMIC DNA]</scope>
    <source>
        <strain evidence="7">cv. B73</strain>
    </source>
</reference>
<dbReference type="GO" id="GO:0016274">
    <property type="term" value="F:protein-arginine N-methyltransferase activity"/>
    <property type="evidence" value="ECO:0007669"/>
    <property type="project" value="InterPro"/>
</dbReference>
<dbReference type="PANTHER" id="PTHR11006">
    <property type="entry name" value="PROTEIN ARGININE N-METHYLTRANSFERASE"/>
    <property type="match status" value="1"/>
</dbReference>
<evidence type="ECO:0000259" key="5">
    <source>
        <dbReference type="Pfam" id="PF22528"/>
    </source>
</evidence>
<gene>
    <name evidence="6" type="primary">LOC100274531</name>
</gene>
<protein>
    <recommendedName>
        <fullName evidence="5">Protein arginine N-methyltransferase domain-containing protein</fullName>
    </recommendedName>
</protein>
<dbReference type="CDD" id="cd02440">
    <property type="entry name" value="AdoMet_MTases"/>
    <property type="match status" value="1"/>
</dbReference>
<dbReference type="SUPFAM" id="SSF53335">
    <property type="entry name" value="S-adenosyl-L-methionine-dependent methyltransferases"/>
    <property type="match status" value="1"/>
</dbReference>
<dbReference type="PROSITE" id="PS51678">
    <property type="entry name" value="SAM_MT_PRMT"/>
    <property type="match status" value="1"/>
</dbReference>
<evidence type="ECO:0000256" key="3">
    <source>
        <dbReference type="ARBA" id="ARBA00022691"/>
    </source>
</evidence>
<evidence type="ECO:0000256" key="4">
    <source>
        <dbReference type="PROSITE-ProRule" id="PRU01015"/>
    </source>
</evidence>
<dbReference type="OrthoDB" id="7848332at2759"/>
<keyword evidence="8" id="KW-1267">Proteomics identification</keyword>
<evidence type="ECO:0000313" key="7">
    <source>
        <dbReference type="Proteomes" id="UP000007305"/>
    </source>
</evidence>
<dbReference type="GO" id="GO:0032259">
    <property type="term" value="P:methylation"/>
    <property type="evidence" value="ECO:0007669"/>
    <property type="project" value="UniProtKB-KW"/>
</dbReference>
<dbReference type="EnsemblPlants" id="Zm00001eb045210_T003">
    <property type="protein sequence ID" value="Zm00001eb045210_P003"/>
    <property type="gene ID" value="Zm00001eb045210"/>
</dbReference>
<evidence type="ECO:0000313" key="6">
    <source>
        <dbReference type="EnsemblPlants" id="Zm00001eb045210_P003"/>
    </source>
</evidence>
<keyword evidence="3 4" id="KW-0949">S-adenosyl-L-methionine</keyword>
<dbReference type="Gene3D" id="3.40.50.150">
    <property type="entry name" value="Vaccinia Virus protein VP39"/>
    <property type="match status" value="1"/>
</dbReference>
<keyword evidence="1 4" id="KW-0489">Methyltransferase</keyword>
<organism evidence="6 7">
    <name type="scientific">Zea mays</name>
    <name type="common">Maize</name>
    <dbReference type="NCBI Taxonomy" id="4577"/>
    <lineage>
        <taxon>Eukaryota</taxon>
        <taxon>Viridiplantae</taxon>
        <taxon>Streptophyta</taxon>
        <taxon>Embryophyta</taxon>
        <taxon>Tracheophyta</taxon>
        <taxon>Spermatophyta</taxon>
        <taxon>Magnoliopsida</taxon>
        <taxon>Liliopsida</taxon>
        <taxon>Poales</taxon>
        <taxon>Poaceae</taxon>
        <taxon>PACMAD clade</taxon>
        <taxon>Panicoideae</taxon>
        <taxon>Andropogonodae</taxon>
        <taxon>Andropogoneae</taxon>
        <taxon>Tripsacinae</taxon>
        <taxon>Zea</taxon>
    </lineage>
</organism>
<evidence type="ECO:0000256" key="2">
    <source>
        <dbReference type="ARBA" id="ARBA00022679"/>
    </source>
</evidence>
<dbReference type="FunFam" id="3.40.50.150:FF:000016">
    <property type="entry name" value="Protein arginine N-methyltransferase 6"/>
    <property type="match status" value="1"/>
</dbReference>
<feature type="domain" description="Protein arginine N-methyltransferase" evidence="5">
    <location>
        <begin position="197"/>
        <end position="285"/>
    </location>
</feature>
<dbReference type="PANTHER" id="PTHR11006:SF73">
    <property type="entry name" value="PROTEIN ARGININE N-METHYLTRANSFERASE 6"/>
    <property type="match status" value="1"/>
</dbReference>